<sequence>MTHYTVDISSLGEDPDVDIIHKYIREQIMNGCDEYGHPYGDYPTKLYLLNCAYWEIKYDKKVWSAYSPIDIGHSFDPVGYWPLYDIDLTFAEETDIVFASYKGGHDDSRTDDLPFGNLGGSCTSSLDFKGKIWTRGF</sequence>
<accession>A0A481Z793</accession>
<reference evidence="1" key="1">
    <citation type="journal article" date="2019" name="MBio">
        <title>Virus Genomes from Deep Sea Sediments Expand the Ocean Megavirome and Support Independent Origins of Viral Gigantism.</title>
        <authorList>
            <person name="Backstrom D."/>
            <person name="Yutin N."/>
            <person name="Jorgensen S.L."/>
            <person name="Dharamshi J."/>
            <person name="Homa F."/>
            <person name="Zaremba-Niedwiedzka K."/>
            <person name="Spang A."/>
            <person name="Wolf Y.I."/>
            <person name="Koonin E.V."/>
            <person name="Ettema T.J."/>
        </authorList>
    </citation>
    <scope>NUCLEOTIDE SEQUENCE</scope>
</reference>
<name>A0A481Z793_9VIRU</name>
<proteinExistence type="predicted"/>
<gene>
    <name evidence="1" type="ORF">LCPAC304_00910</name>
</gene>
<evidence type="ECO:0000313" key="1">
    <source>
        <dbReference type="EMBL" id="QBK91753.1"/>
    </source>
</evidence>
<organism evidence="1">
    <name type="scientific">Pithovirus LCPAC304</name>
    <dbReference type="NCBI Taxonomy" id="2506594"/>
    <lineage>
        <taxon>Viruses</taxon>
        <taxon>Pithoviruses</taxon>
    </lineage>
</organism>
<dbReference type="EMBL" id="MK500565">
    <property type="protein sequence ID" value="QBK91753.1"/>
    <property type="molecule type" value="Genomic_DNA"/>
</dbReference>
<protein>
    <submittedName>
        <fullName evidence="1">Uncharacterized protein</fullName>
    </submittedName>
</protein>